<feature type="region of interest" description="Disordered" evidence="1">
    <location>
        <begin position="207"/>
        <end position="303"/>
    </location>
</feature>
<evidence type="ECO:0000313" key="2">
    <source>
        <dbReference type="EMBL" id="TNN57799.1"/>
    </source>
</evidence>
<accession>A0A4Z2GWG9</accession>
<sequence>MRMCERRLLRELKPRWQMTQRMRPRLVEVEVEDDEEDEEDEEEQEEEEPSQERVVGVPIPDQQLLVRRDGLRGDQNEEDEEQEEEHHEEEEQEEEEQQEVSSVNEDNRDIAARFTLAPDDRVRAPGPGPPDSTELFRTKFTENRNEFYGLREHLGGEGGLGALARCGAVVLVLLQVLQVVQVVLLAQHRPYRKLCRMSDVMMSARLSGGCGLKPDFRPRDGPGSTEPMTEAGDGGPGAEGPETKGTGRRRTGGTGGPGEEREEEKQEKEEKEEKEEKDSSPGEAHFKSQKKKESSRGFFFFFK</sequence>
<protein>
    <submittedName>
        <fullName evidence="2">Uncharacterized protein</fullName>
    </submittedName>
</protein>
<feature type="compositionally biased region" description="Acidic residues" evidence="1">
    <location>
        <begin position="76"/>
        <end position="98"/>
    </location>
</feature>
<dbReference type="AlphaFoldDB" id="A0A4Z2GWG9"/>
<feature type="compositionally biased region" description="Basic and acidic residues" evidence="1">
    <location>
        <begin position="66"/>
        <end position="75"/>
    </location>
</feature>
<keyword evidence="3" id="KW-1185">Reference proteome</keyword>
<organism evidence="2 3">
    <name type="scientific">Liparis tanakae</name>
    <name type="common">Tanaka's snailfish</name>
    <dbReference type="NCBI Taxonomy" id="230148"/>
    <lineage>
        <taxon>Eukaryota</taxon>
        <taxon>Metazoa</taxon>
        <taxon>Chordata</taxon>
        <taxon>Craniata</taxon>
        <taxon>Vertebrata</taxon>
        <taxon>Euteleostomi</taxon>
        <taxon>Actinopterygii</taxon>
        <taxon>Neopterygii</taxon>
        <taxon>Teleostei</taxon>
        <taxon>Neoteleostei</taxon>
        <taxon>Acanthomorphata</taxon>
        <taxon>Eupercaria</taxon>
        <taxon>Perciformes</taxon>
        <taxon>Cottioidei</taxon>
        <taxon>Cottales</taxon>
        <taxon>Liparidae</taxon>
        <taxon>Liparis</taxon>
    </lineage>
</organism>
<evidence type="ECO:0000256" key="1">
    <source>
        <dbReference type="SAM" id="MobiDB-lite"/>
    </source>
</evidence>
<gene>
    <name evidence="2" type="ORF">EYF80_031983</name>
</gene>
<feature type="compositionally biased region" description="Basic and acidic residues" evidence="1">
    <location>
        <begin position="263"/>
        <end position="295"/>
    </location>
</feature>
<dbReference type="EMBL" id="SRLO01000396">
    <property type="protein sequence ID" value="TNN57799.1"/>
    <property type="molecule type" value="Genomic_DNA"/>
</dbReference>
<evidence type="ECO:0000313" key="3">
    <source>
        <dbReference type="Proteomes" id="UP000314294"/>
    </source>
</evidence>
<comment type="caution">
    <text evidence="2">The sequence shown here is derived from an EMBL/GenBank/DDBJ whole genome shotgun (WGS) entry which is preliminary data.</text>
</comment>
<reference evidence="2 3" key="1">
    <citation type="submission" date="2019-03" db="EMBL/GenBank/DDBJ databases">
        <title>First draft genome of Liparis tanakae, snailfish: a comprehensive survey of snailfish specific genes.</title>
        <authorList>
            <person name="Kim W."/>
            <person name="Song I."/>
            <person name="Jeong J.-H."/>
            <person name="Kim D."/>
            <person name="Kim S."/>
            <person name="Ryu S."/>
            <person name="Song J.Y."/>
            <person name="Lee S.K."/>
        </authorList>
    </citation>
    <scope>NUCLEOTIDE SEQUENCE [LARGE SCALE GENOMIC DNA]</scope>
    <source>
        <tissue evidence="2">Muscle</tissue>
    </source>
</reference>
<dbReference type="Proteomes" id="UP000314294">
    <property type="component" value="Unassembled WGS sequence"/>
</dbReference>
<proteinExistence type="predicted"/>
<name>A0A4Z2GWG9_9TELE</name>
<feature type="compositionally biased region" description="Acidic residues" evidence="1">
    <location>
        <begin position="29"/>
        <end position="49"/>
    </location>
</feature>
<feature type="region of interest" description="Disordered" evidence="1">
    <location>
        <begin position="19"/>
        <end position="134"/>
    </location>
</feature>